<dbReference type="PANTHER" id="PTHR31435">
    <property type="entry name" value="PROTEIN NATD1"/>
    <property type="match status" value="1"/>
</dbReference>
<sequence length="102" mass="11260">MLDDQKLKITYSESDTKARYGASVSGIVSEAELTLSKVTPTLVIADHTFVPDELRGRGLARALAAQLVADARDKGLRIVPLCPFVRSYAEKNREELADVIQW</sequence>
<dbReference type="Pfam" id="PF14542">
    <property type="entry name" value="Acetyltransf_CG"/>
    <property type="match status" value="1"/>
</dbReference>
<evidence type="ECO:0000313" key="3">
    <source>
        <dbReference type="Proteomes" id="UP000053690"/>
    </source>
</evidence>
<dbReference type="GO" id="GO:0016740">
    <property type="term" value="F:transferase activity"/>
    <property type="evidence" value="ECO:0007669"/>
    <property type="project" value="UniProtKB-KW"/>
</dbReference>
<dbReference type="CDD" id="cd04301">
    <property type="entry name" value="NAT_SF"/>
    <property type="match status" value="1"/>
</dbReference>
<dbReference type="InterPro" id="IPR045057">
    <property type="entry name" value="Gcn5-rel_NAT"/>
</dbReference>
<proteinExistence type="predicted"/>
<evidence type="ECO:0000259" key="1">
    <source>
        <dbReference type="PROSITE" id="PS51729"/>
    </source>
</evidence>
<accession>A0A0X3U3H1</accession>
<dbReference type="InterPro" id="IPR016181">
    <property type="entry name" value="Acyl_CoA_acyltransferase"/>
</dbReference>
<comment type="caution">
    <text evidence="2">The sequence shown here is derived from an EMBL/GenBank/DDBJ whole genome shotgun (WGS) entry which is preliminary data.</text>
</comment>
<evidence type="ECO:0000313" key="2">
    <source>
        <dbReference type="EMBL" id="KUJ81386.1"/>
    </source>
</evidence>
<dbReference type="STRING" id="1685378.AVO44_05940"/>
<dbReference type="InterPro" id="IPR031165">
    <property type="entry name" value="GNAT_YJDJ"/>
</dbReference>
<dbReference type="AlphaFoldDB" id="A0A0X3U3H1"/>
<keyword evidence="2" id="KW-0808">Transferase</keyword>
<dbReference type="PROSITE" id="PS51729">
    <property type="entry name" value="GNAT_YJDJ"/>
    <property type="match status" value="1"/>
</dbReference>
<dbReference type="SUPFAM" id="SSF55729">
    <property type="entry name" value="Acyl-CoA N-acyltransferases (Nat)"/>
    <property type="match status" value="1"/>
</dbReference>
<dbReference type="Proteomes" id="UP000053690">
    <property type="component" value="Unassembled WGS sequence"/>
</dbReference>
<feature type="domain" description="N-acetyltransferase" evidence="1">
    <location>
        <begin position="12"/>
        <end position="101"/>
    </location>
</feature>
<reference evidence="3" key="1">
    <citation type="submission" date="2015-12" db="EMBL/GenBank/DDBJ databases">
        <authorList>
            <person name="Zhang G."/>
            <person name="Stingl U."/>
        </authorList>
    </citation>
    <scope>NUCLEOTIDE SEQUENCE [LARGE SCALE GENOMIC DNA]</scope>
    <source>
        <strain evidence="3">ZGT108</strain>
    </source>
</reference>
<name>A0A0X3U3H1_9RHOB</name>
<organism evidence="2 3">
    <name type="scientific">Ruegeria profundi</name>
    <dbReference type="NCBI Taxonomy" id="1685378"/>
    <lineage>
        <taxon>Bacteria</taxon>
        <taxon>Pseudomonadati</taxon>
        <taxon>Pseudomonadota</taxon>
        <taxon>Alphaproteobacteria</taxon>
        <taxon>Rhodobacterales</taxon>
        <taxon>Roseobacteraceae</taxon>
        <taxon>Ruegeria</taxon>
    </lineage>
</organism>
<dbReference type="RefSeq" id="WP_068333929.1">
    <property type="nucleotide sequence ID" value="NZ_LQBP01000002.1"/>
</dbReference>
<protein>
    <submittedName>
        <fullName evidence="2">Acetyltransferase</fullName>
    </submittedName>
</protein>
<dbReference type="EMBL" id="LQBP01000002">
    <property type="protein sequence ID" value="KUJ81386.1"/>
    <property type="molecule type" value="Genomic_DNA"/>
</dbReference>
<dbReference type="OrthoDB" id="9800945at2"/>
<dbReference type="PANTHER" id="PTHR31435:SF10">
    <property type="entry name" value="BSR4717 PROTEIN"/>
    <property type="match status" value="1"/>
</dbReference>
<dbReference type="Gene3D" id="3.40.630.30">
    <property type="match status" value="1"/>
</dbReference>
<keyword evidence="3" id="KW-1185">Reference proteome</keyword>
<gene>
    <name evidence="2" type="ORF">AVO44_05940</name>
</gene>